<dbReference type="RefSeq" id="XP_025462599.1">
    <property type="nucleotide sequence ID" value="XM_025612771.1"/>
</dbReference>
<accession>A0A317VBD5</accession>
<gene>
    <name evidence="4" type="ORF">BO94DRAFT_539764</name>
</gene>
<reference evidence="4 5" key="1">
    <citation type="submission" date="2016-12" db="EMBL/GenBank/DDBJ databases">
        <title>The genomes of Aspergillus section Nigri reveals drivers in fungal speciation.</title>
        <authorList>
            <consortium name="DOE Joint Genome Institute"/>
            <person name="Vesth T.C."/>
            <person name="Nybo J."/>
            <person name="Theobald S."/>
            <person name="Brandl J."/>
            <person name="Frisvad J.C."/>
            <person name="Nielsen K.F."/>
            <person name="Lyhne E.K."/>
            <person name="Kogle M.E."/>
            <person name="Kuo A."/>
            <person name="Riley R."/>
            <person name="Clum A."/>
            <person name="Nolan M."/>
            <person name="Lipzen A."/>
            <person name="Salamov A."/>
            <person name="Henrissat B."/>
            <person name="Wiebenga A."/>
            <person name="De Vries R.P."/>
            <person name="Grigoriev I.V."/>
            <person name="Mortensen U.H."/>
            <person name="Andersen M.R."/>
            <person name="Baker S.E."/>
        </authorList>
    </citation>
    <scope>NUCLEOTIDE SEQUENCE [LARGE SCALE GENOMIC DNA]</scope>
    <source>
        <strain evidence="4 5">CBS 115572</strain>
    </source>
</reference>
<dbReference type="STRING" id="1450535.A0A317VBD5"/>
<dbReference type="Pfam" id="PF21666">
    <property type="entry name" value="DUF4246_N"/>
    <property type="match status" value="1"/>
</dbReference>
<feature type="region of interest" description="Disordered" evidence="1">
    <location>
        <begin position="1"/>
        <end position="22"/>
    </location>
</feature>
<dbReference type="Proteomes" id="UP000246702">
    <property type="component" value="Unassembled WGS sequence"/>
</dbReference>
<dbReference type="AlphaFoldDB" id="A0A317VBD5"/>
<dbReference type="EMBL" id="MSFK01000039">
    <property type="protein sequence ID" value="PWY70308.1"/>
    <property type="molecule type" value="Genomic_DNA"/>
</dbReference>
<name>A0A317VBD5_9EURO</name>
<dbReference type="InterPro" id="IPR025340">
    <property type="entry name" value="DUF4246"/>
</dbReference>
<evidence type="ECO:0000313" key="5">
    <source>
        <dbReference type="Proteomes" id="UP000246702"/>
    </source>
</evidence>
<evidence type="ECO:0000313" key="4">
    <source>
        <dbReference type="EMBL" id="PWY70308.1"/>
    </source>
</evidence>
<organism evidence="4 5">
    <name type="scientific">Aspergillus sclerotioniger CBS 115572</name>
    <dbReference type="NCBI Taxonomy" id="1450535"/>
    <lineage>
        <taxon>Eukaryota</taxon>
        <taxon>Fungi</taxon>
        <taxon>Dikarya</taxon>
        <taxon>Ascomycota</taxon>
        <taxon>Pezizomycotina</taxon>
        <taxon>Eurotiomycetes</taxon>
        <taxon>Eurotiomycetidae</taxon>
        <taxon>Eurotiales</taxon>
        <taxon>Aspergillaceae</taxon>
        <taxon>Aspergillus</taxon>
        <taxon>Aspergillus subgen. Circumdati</taxon>
    </lineage>
</organism>
<proteinExistence type="predicted"/>
<evidence type="ECO:0000256" key="1">
    <source>
        <dbReference type="SAM" id="MobiDB-lite"/>
    </source>
</evidence>
<comment type="caution">
    <text evidence="4">The sequence shown here is derived from an EMBL/GenBank/DDBJ whole genome shotgun (WGS) entry which is preliminary data.</text>
</comment>
<dbReference type="InterPro" id="IPR049207">
    <property type="entry name" value="DUF4246_N"/>
</dbReference>
<feature type="domain" description="DUF4246" evidence="3">
    <location>
        <begin position="26"/>
        <end position="93"/>
    </location>
</feature>
<dbReference type="GeneID" id="37114914"/>
<feature type="compositionally biased region" description="Polar residues" evidence="1">
    <location>
        <begin position="1"/>
        <end position="10"/>
    </location>
</feature>
<dbReference type="Pfam" id="PF14033">
    <property type="entry name" value="DUF4246"/>
    <property type="match status" value="1"/>
</dbReference>
<evidence type="ECO:0000259" key="3">
    <source>
        <dbReference type="Pfam" id="PF21666"/>
    </source>
</evidence>
<evidence type="ECO:0000259" key="2">
    <source>
        <dbReference type="Pfam" id="PF14033"/>
    </source>
</evidence>
<sequence length="764" mass="89012">MDETSTTAEGSNRIPLDNSGHGPLRVPGFGDIPIEYELPPKARFAHGIREWRQTPAVTARELAMVAVMNNLTDHPDWHVDIFNDEVVALWKKEAFDTTPLMSEKAWDWCLKELRDKAVYFRENQHIRVLDTGSCVCKSDTPTLRSLGAVFRWAVPPLLRQQKQQQGLDWRTKQLLKIVDPLLFPLVYGKSLVLTDGGRVDLHDIHGSYKHATVAPKQFDRRVDSPYVQSEIEKRPQNPMGTTPRDRLETKFYRWSWNYQCLPCEVEFLKDSGTEVRITSYINNIHPAHKGLYDAIEKLVSLAIRPWNDCLVQGQDGWRDVSNHGQLGPVPLRIITYGIEWDNELPEWATAFNVPSDVKKRMYRRYQERLQRSMEDQTKAGRKEHRKMQEMLASFWDVAGKEDMELPPPDSDLWQKAREYLELPEDGSTTLVALPDDWKSYPWRRLQQKVWRVLRWKHPEPGTAFSYEDWKTGRHDDRAIIDIVRDRPDWGLERPFHPVIPAHTPYMITLQDTFRKQGLQVIAEMDNIEVTPEDPSYSDDSWRLPGQLNEHIVAVAVFTYEVHNITEPRMAFRQHTCLEGSYYRYFEEEYTTRNYSPDANPAHRQGKTHGLEVDALEKILGFSPGQLSTDNYWGRSFQDAGSIATPQGRLVTFPNVREHRVEPFKLVDPTISGHYRSIKLYLVDPHYRVCSTRNVPPQQHHWWAQEVSSDLATAGLPREMIDEIMHRTNNWPMGMQEARNHRRELIKEHRWNERTKLGSMSSPGF</sequence>
<protein>
    <submittedName>
        <fullName evidence="4">Uncharacterized protein</fullName>
    </submittedName>
</protein>
<keyword evidence="5" id="KW-1185">Reference proteome</keyword>
<dbReference type="InterPro" id="IPR049192">
    <property type="entry name" value="DUF4246_C"/>
</dbReference>
<feature type="domain" description="DUF4246" evidence="2">
    <location>
        <begin position="103"/>
        <end position="704"/>
    </location>
</feature>
<dbReference type="PANTHER" id="PTHR33119">
    <property type="entry name" value="IFI3P"/>
    <property type="match status" value="1"/>
</dbReference>
<dbReference type="PANTHER" id="PTHR33119:SF1">
    <property type="entry name" value="FE2OG DIOXYGENASE DOMAIN-CONTAINING PROTEIN"/>
    <property type="match status" value="1"/>
</dbReference>
<dbReference type="OrthoDB" id="415532at2759"/>